<dbReference type="RefSeq" id="XP_018274451.1">
    <property type="nucleotide sequence ID" value="XM_018413796.1"/>
</dbReference>
<feature type="compositionally biased region" description="Acidic residues" evidence="1">
    <location>
        <begin position="41"/>
        <end position="50"/>
    </location>
</feature>
<proteinExistence type="predicted"/>
<feature type="compositionally biased region" description="Low complexity" evidence="1">
    <location>
        <begin position="239"/>
        <end position="249"/>
    </location>
</feature>
<evidence type="ECO:0000313" key="3">
    <source>
        <dbReference type="Proteomes" id="UP000053890"/>
    </source>
</evidence>
<dbReference type="OrthoDB" id="2526726at2759"/>
<dbReference type="AlphaFoldDB" id="A0A194SCT6"/>
<feature type="compositionally biased region" description="Basic and acidic residues" evidence="1">
    <location>
        <begin position="173"/>
        <end position="184"/>
    </location>
</feature>
<dbReference type="OMA" id="DGMGHAY"/>
<dbReference type="Proteomes" id="UP000053890">
    <property type="component" value="Unassembled WGS sequence"/>
</dbReference>
<dbReference type="GeneID" id="28974245"/>
<dbReference type="STRING" id="578459.A0A194SCT6"/>
<evidence type="ECO:0000256" key="1">
    <source>
        <dbReference type="SAM" id="MobiDB-lite"/>
    </source>
</evidence>
<keyword evidence="3" id="KW-1185">Reference proteome</keyword>
<name>A0A194SCT6_RHOGW</name>
<feature type="region of interest" description="Disordered" evidence="1">
    <location>
        <begin position="1"/>
        <end position="386"/>
    </location>
</feature>
<sequence length="514" mass="56856">MSRYAQRLAPPPAAPRYRQPPRSYYDDEPVQRVRGYREEPQLDEDDDDETAVATDLSIARQQQARRAVQFGENEVEEFNGSEAPDAVLPARSTSRNAFSPPIPPTRLDGRRSAQLPVAPAPAPARAPPPPRAPSRQRFVDDDEGYEMPPPPAPSRSRYDAPVSFARSTAYDYEPPRHERERAWDDYGGGEADEPGAPGYGDDDDDAFTAVATGVATDLDMEDSPAASTRRTDDPRARLAAAQQQQQAQQFLAIPRPPSRGVQVRRASPVQPSYQQAQAPRYSPSGFDEDDFSSVADDAPPFSFPPPGQPRQRAPQQVYQLPRQQQQQLPPPPVAPVQRTYLGGGGGGIGRPVSSASSRMRVDDDYDEPPPPVNARAPPPPPPKAVAYERPQALTREQEREAGGEDSVLERELIDLLRELNFSLALKDFHDALRIGVQKTLVSEDGMGHAYVKIHVQRLPKPADLEREKHLKPHWVPLAGSRWEFRTASHSVTVVFKTVALAAYEAQFLTSTSKR</sequence>
<feature type="compositionally biased region" description="Low complexity" evidence="1">
    <location>
        <begin position="207"/>
        <end position="217"/>
    </location>
</feature>
<feature type="compositionally biased region" description="Low complexity" evidence="1">
    <location>
        <begin position="51"/>
        <end position="67"/>
    </location>
</feature>
<accession>A0A194SCT6</accession>
<organism evidence="2 3">
    <name type="scientific">Rhodotorula graminis (strain WP1)</name>
    <dbReference type="NCBI Taxonomy" id="578459"/>
    <lineage>
        <taxon>Eukaryota</taxon>
        <taxon>Fungi</taxon>
        <taxon>Dikarya</taxon>
        <taxon>Basidiomycota</taxon>
        <taxon>Pucciniomycotina</taxon>
        <taxon>Microbotryomycetes</taxon>
        <taxon>Sporidiobolales</taxon>
        <taxon>Sporidiobolaceae</taxon>
        <taxon>Rhodotorula</taxon>
    </lineage>
</organism>
<feature type="compositionally biased region" description="Pro residues" evidence="1">
    <location>
        <begin position="368"/>
        <end position="383"/>
    </location>
</feature>
<gene>
    <name evidence="2" type="ORF">RHOBADRAFT_40947</name>
</gene>
<feature type="compositionally biased region" description="Pro residues" evidence="1">
    <location>
        <begin position="118"/>
        <end position="132"/>
    </location>
</feature>
<reference evidence="2 3" key="1">
    <citation type="journal article" date="2015" name="Front. Microbiol.">
        <title>Genome sequence of the plant growth promoting endophytic yeast Rhodotorula graminis WP1.</title>
        <authorList>
            <person name="Firrincieli A."/>
            <person name="Otillar R."/>
            <person name="Salamov A."/>
            <person name="Schmutz J."/>
            <person name="Khan Z."/>
            <person name="Redman R.S."/>
            <person name="Fleck N.D."/>
            <person name="Lindquist E."/>
            <person name="Grigoriev I.V."/>
            <person name="Doty S.L."/>
        </authorList>
    </citation>
    <scope>NUCLEOTIDE SEQUENCE [LARGE SCALE GENOMIC DNA]</scope>
    <source>
        <strain evidence="2 3">WP1</strain>
    </source>
</reference>
<feature type="compositionally biased region" description="Basic and acidic residues" evidence="1">
    <location>
        <begin position="29"/>
        <end position="40"/>
    </location>
</feature>
<feature type="compositionally biased region" description="Low complexity" evidence="1">
    <location>
        <begin position="309"/>
        <end position="327"/>
    </location>
</feature>
<protein>
    <submittedName>
        <fullName evidence="2">Uncharacterized protein</fullName>
    </submittedName>
</protein>
<evidence type="ECO:0000313" key="2">
    <source>
        <dbReference type="EMBL" id="KPV78402.1"/>
    </source>
</evidence>
<dbReference type="EMBL" id="KQ474073">
    <property type="protein sequence ID" value="KPV78402.1"/>
    <property type="molecule type" value="Genomic_DNA"/>
</dbReference>